<dbReference type="SUPFAM" id="SSF51344">
    <property type="entry name" value="Epsilon subunit of F1F0-ATP synthase N-terminal domain"/>
    <property type="match status" value="1"/>
</dbReference>
<reference evidence="19 20" key="1">
    <citation type="submission" date="2014-11" db="EMBL/GenBank/DDBJ databases">
        <authorList>
            <person name="Urmite Genomes Urmite Genomes"/>
        </authorList>
    </citation>
    <scope>NUCLEOTIDE SEQUENCE [LARGE SCALE GENOMIC DNA]</scope>
    <source>
        <strain evidence="19 20">Oc5</strain>
    </source>
</reference>
<dbReference type="SUPFAM" id="SSF46604">
    <property type="entry name" value="Epsilon subunit of F1F0-ATP synthase C-terminal domain"/>
    <property type="match status" value="1"/>
</dbReference>
<feature type="domain" description="ATP synthase epsilon subunit C-terminal" evidence="17">
    <location>
        <begin position="87"/>
        <end position="130"/>
    </location>
</feature>
<dbReference type="Pfam" id="PF00401">
    <property type="entry name" value="ATP-synt_DE"/>
    <property type="match status" value="1"/>
</dbReference>
<dbReference type="GO" id="GO:0005524">
    <property type="term" value="F:ATP binding"/>
    <property type="evidence" value="ECO:0007669"/>
    <property type="project" value="UniProtKB-UniRule"/>
</dbReference>
<comment type="similarity">
    <text evidence="3 14 15">Belongs to the ATPase epsilon chain family.</text>
</comment>
<dbReference type="InterPro" id="IPR036771">
    <property type="entry name" value="ATPsynth_dsu/esu_N"/>
</dbReference>
<dbReference type="Pfam" id="PF02823">
    <property type="entry name" value="ATP-synt_DE_N"/>
    <property type="match status" value="1"/>
</dbReference>
<evidence type="ECO:0000259" key="17">
    <source>
        <dbReference type="Pfam" id="PF00401"/>
    </source>
</evidence>
<keyword evidence="10 14" id="KW-0139">CF(1)</keyword>
<evidence type="ECO:0000256" key="1">
    <source>
        <dbReference type="ARBA" id="ARBA00003543"/>
    </source>
</evidence>
<dbReference type="Proteomes" id="UP000040453">
    <property type="component" value="Unassembled WGS sequence"/>
</dbReference>
<evidence type="ECO:0000256" key="15">
    <source>
        <dbReference type="RuleBase" id="RU003656"/>
    </source>
</evidence>
<evidence type="ECO:0000256" key="11">
    <source>
        <dbReference type="ARBA" id="ARBA00023310"/>
    </source>
</evidence>
<dbReference type="CDD" id="cd12152">
    <property type="entry name" value="F1-ATPase_delta"/>
    <property type="match status" value="1"/>
</dbReference>
<comment type="function">
    <text evidence="1 14">Produces ATP from ADP in the presence of a proton gradient across the membrane.</text>
</comment>
<dbReference type="AlphaFoldDB" id="A0A0A1MLU1"/>
<evidence type="ECO:0000256" key="13">
    <source>
        <dbReference type="ARBA" id="ARBA00031795"/>
    </source>
</evidence>
<name>A0A0A1MLU1_9BACI</name>
<gene>
    <name evidence="14 19" type="primary">atpC</name>
    <name evidence="19" type="ORF">BN997_00588</name>
</gene>
<dbReference type="STRING" id="545501.BN997_00588"/>
<evidence type="ECO:0000256" key="4">
    <source>
        <dbReference type="ARBA" id="ARBA00014480"/>
    </source>
</evidence>
<feature type="coiled-coil region" evidence="16">
    <location>
        <begin position="90"/>
        <end position="117"/>
    </location>
</feature>
<keyword evidence="9 14" id="KW-0472">Membrane</keyword>
<dbReference type="GO" id="GO:0005886">
    <property type="term" value="C:plasma membrane"/>
    <property type="evidence" value="ECO:0007669"/>
    <property type="project" value="UniProtKB-SubCell"/>
</dbReference>
<protein>
    <recommendedName>
        <fullName evidence="4 14">ATP synthase epsilon chain</fullName>
    </recommendedName>
    <alternativeName>
        <fullName evidence="13 14">ATP synthase F1 sector epsilon subunit</fullName>
    </alternativeName>
    <alternativeName>
        <fullName evidence="12 14">F-ATPase epsilon subunit</fullName>
    </alternativeName>
</protein>
<evidence type="ECO:0000256" key="7">
    <source>
        <dbReference type="ARBA" id="ARBA00022781"/>
    </source>
</evidence>
<dbReference type="NCBIfam" id="NF001846">
    <property type="entry name" value="PRK00571.1-3"/>
    <property type="match status" value="1"/>
</dbReference>
<evidence type="ECO:0000256" key="14">
    <source>
        <dbReference type="HAMAP-Rule" id="MF_00530"/>
    </source>
</evidence>
<dbReference type="Gene3D" id="2.60.15.10">
    <property type="entry name" value="F0F1 ATP synthase delta/epsilon subunit, N-terminal"/>
    <property type="match status" value="1"/>
</dbReference>
<dbReference type="NCBIfam" id="NF009980">
    <property type="entry name" value="PRK13446.1"/>
    <property type="match status" value="1"/>
</dbReference>
<evidence type="ECO:0000256" key="16">
    <source>
        <dbReference type="SAM" id="Coils"/>
    </source>
</evidence>
<proteinExistence type="inferred from homology"/>
<evidence type="ECO:0000256" key="9">
    <source>
        <dbReference type="ARBA" id="ARBA00023136"/>
    </source>
</evidence>
<keyword evidence="5 14" id="KW-0813">Transport</keyword>
<dbReference type="NCBIfam" id="TIGR01216">
    <property type="entry name" value="ATP_synt_epsi"/>
    <property type="match status" value="1"/>
</dbReference>
<dbReference type="FunFam" id="2.60.15.10:FF:000001">
    <property type="entry name" value="ATP synthase epsilon chain"/>
    <property type="match status" value="1"/>
</dbReference>
<evidence type="ECO:0000256" key="3">
    <source>
        <dbReference type="ARBA" id="ARBA00005712"/>
    </source>
</evidence>
<sequence length="132" mass="14538">MSTLEVSVVTPEGPILEDSFDMVVCKAETGEIGILPKHIPLVSPLQISIVRLKKSGDTKQVTISGGFMEVQPDKVTILAQSAETADHIDVLRAKQAKERAEKRLQDKSDTVDRYRAELALKRAINRLEIANS</sequence>
<keyword evidence="6 14" id="KW-1003">Cell membrane</keyword>
<dbReference type="InterPro" id="IPR001469">
    <property type="entry name" value="ATP_synth_F1_dsu/esu"/>
</dbReference>
<evidence type="ECO:0000256" key="6">
    <source>
        <dbReference type="ARBA" id="ARBA00022475"/>
    </source>
</evidence>
<comment type="subcellular location">
    <subcellularLocation>
        <location evidence="2 14">Cell membrane</location>
        <topology evidence="2 14">Peripheral membrane protein</topology>
    </subcellularLocation>
</comment>
<dbReference type="GO" id="GO:0046933">
    <property type="term" value="F:proton-transporting ATP synthase activity, rotational mechanism"/>
    <property type="evidence" value="ECO:0007669"/>
    <property type="project" value="UniProtKB-UniRule"/>
</dbReference>
<keyword evidence="20" id="KW-1185">Reference proteome</keyword>
<evidence type="ECO:0000313" key="20">
    <source>
        <dbReference type="Proteomes" id="UP000040453"/>
    </source>
</evidence>
<evidence type="ECO:0000256" key="2">
    <source>
        <dbReference type="ARBA" id="ARBA00004202"/>
    </source>
</evidence>
<dbReference type="InterPro" id="IPR020546">
    <property type="entry name" value="ATP_synth_F1_dsu/esu_N"/>
</dbReference>
<dbReference type="HAMAP" id="MF_00530">
    <property type="entry name" value="ATP_synth_epsil_bac"/>
    <property type="match status" value="1"/>
</dbReference>
<dbReference type="PANTHER" id="PTHR13822:SF10">
    <property type="entry name" value="ATP SYNTHASE EPSILON CHAIN, CHLOROPLASTIC"/>
    <property type="match status" value="1"/>
</dbReference>
<dbReference type="FunFam" id="1.20.5.440:FF:000001">
    <property type="entry name" value="ATP synthase epsilon chain"/>
    <property type="match status" value="1"/>
</dbReference>
<accession>A0A0A1MLU1</accession>
<dbReference type="Gene3D" id="1.20.5.440">
    <property type="entry name" value="ATP synthase delta/epsilon subunit, C-terminal domain"/>
    <property type="match status" value="1"/>
</dbReference>
<feature type="domain" description="ATP synthase F1 complex delta/epsilon subunit N-terminal" evidence="18">
    <location>
        <begin position="4"/>
        <end position="82"/>
    </location>
</feature>
<dbReference type="PANTHER" id="PTHR13822">
    <property type="entry name" value="ATP SYNTHASE DELTA/EPSILON CHAIN"/>
    <property type="match status" value="1"/>
</dbReference>
<evidence type="ECO:0000256" key="12">
    <source>
        <dbReference type="ARBA" id="ARBA00030215"/>
    </source>
</evidence>
<dbReference type="RefSeq" id="WP_042529512.1">
    <property type="nucleotide sequence ID" value="NZ_CAXOIH010000008.1"/>
</dbReference>
<keyword evidence="16" id="KW-0175">Coiled coil</keyword>
<evidence type="ECO:0000256" key="5">
    <source>
        <dbReference type="ARBA" id="ARBA00022448"/>
    </source>
</evidence>
<dbReference type="InterPro" id="IPR020547">
    <property type="entry name" value="ATP_synth_F1_esu_C"/>
</dbReference>
<evidence type="ECO:0000259" key="18">
    <source>
        <dbReference type="Pfam" id="PF02823"/>
    </source>
</evidence>
<evidence type="ECO:0000313" key="19">
    <source>
        <dbReference type="EMBL" id="CEI80779.1"/>
    </source>
</evidence>
<dbReference type="GO" id="GO:0045259">
    <property type="term" value="C:proton-transporting ATP synthase complex"/>
    <property type="evidence" value="ECO:0007669"/>
    <property type="project" value="UniProtKB-KW"/>
</dbReference>
<dbReference type="EMBL" id="CDGG01000001">
    <property type="protein sequence ID" value="CEI80779.1"/>
    <property type="molecule type" value="Genomic_DNA"/>
</dbReference>
<keyword evidence="11 14" id="KW-0066">ATP synthesis</keyword>
<evidence type="ECO:0000256" key="10">
    <source>
        <dbReference type="ARBA" id="ARBA00023196"/>
    </source>
</evidence>
<keyword evidence="8 14" id="KW-0406">Ion transport</keyword>
<comment type="subunit">
    <text evidence="14 15">F-type ATPases have 2 components, CF(1) - the catalytic core - and CF(0) - the membrane proton channel. CF(1) has five subunits: alpha(3), beta(3), gamma(1), delta(1), epsilon(1). CF(0) has three main subunits: a, b and c.</text>
</comment>
<dbReference type="InterPro" id="IPR036794">
    <property type="entry name" value="ATP_F1_dsu/esu_C_sf"/>
</dbReference>
<keyword evidence="7 14" id="KW-0375">Hydrogen ion transport</keyword>
<dbReference type="OrthoDB" id="9804110at2"/>
<organism evidence="19 20">
    <name type="scientific">Oceanobacillus oncorhynchi</name>
    <dbReference type="NCBI Taxonomy" id="545501"/>
    <lineage>
        <taxon>Bacteria</taxon>
        <taxon>Bacillati</taxon>
        <taxon>Bacillota</taxon>
        <taxon>Bacilli</taxon>
        <taxon>Bacillales</taxon>
        <taxon>Bacillaceae</taxon>
        <taxon>Oceanobacillus</taxon>
    </lineage>
</organism>
<evidence type="ECO:0000256" key="8">
    <source>
        <dbReference type="ARBA" id="ARBA00023065"/>
    </source>
</evidence>